<protein>
    <submittedName>
        <fullName evidence="2">Uncharacterized protein</fullName>
    </submittedName>
</protein>
<dbReference type="RefSeq" id="WP_213494164.1">
    <property type="nucleotide sequence ID" value="NZ_CP074694.1"/>
</dbReference>
<dbReference type="Proteomes" id="UP000676194">
    <property type="component" value="Chromosome"/>
</dbReference>
<proteinExistence type="predicted"/>
<dbReference type="KEGG" id="tsph:KIH39_15655"/>
<evidence type="ECO:0000256" key="1">
    <source>
        <dbReference type="SAM" id="MobiDB-lite"/>
    </source>
</evidence>
<name>A0A8E6B2V9_9BACT</name>
<evidence type="ECO:0000313" key="3">
    <source>
        <dbReference type="Proteomes" id="UP000676194"/>
    </source>
</evidence>
<sequence length="427" mass="47670">MTDSPRVAPKNGRARNLPGSWLSTSNSLLSMMALARNVLLPIDDFVVAGSQSDIDRGNREADRIFRAQGNRAGRGRCNRDGTPKETLAPQGLILSTGESNPEGHSLLSRILLLEVSPGDVIPPEDSGKFDELVQMGDSGSLASIMSGFIHFYTYQRPIVLDLIKSLKLEARKADWGCNCLPRTVDILGELNGGFHAFIAFAKRVGAISDSKTSELVELLQETLCEVAREQSLVTEEADPVEQFLQYISSALIAGQCHLRDLENEKPADYETVLGWRVFRIDHKTQKEDNSSESNPNPKKEPVNAFSEQNFQDHFIAQGECIGWIDDDDIYLSISQSLEEAQRYAKSTRLKPLPLSDKTLGKQMKAKELLKNSETDRCTTRVCVAGSMTRVLHIERQTLLEYKTDKASTTEEYAFEREKHDFMKLLGE</sequence>
<dbReference type="EMBL" id="CP074694">
    <property type="protein sequence ID" value="QVL30287.1"/>
    <property type="molecule type" value="Genomic_DNA"/>
</dbReference>
<evidence type="ECO:0000313" key="2">
    <source>
        <dbReference type="EMBL" id="QVL30287.1"/>
    </source>
</evidence>
<keyword evidence="3" id="KW-1185">Reference proteome</keyword>
<dbReference type="AlphaFoldDB" id="A0A8E6B2V9"/>
<reference evidence="2" key="1">
    <citation type="submission" date="2021-05" db="EMBL/GenBank/DDBJ databases">
        <title>Complete genome sequence of the cellulolytic planctomycete Telmatocola sphagniphila SP2T and characterization of the first cellulase from planctomycetes.</title>
        <authorList>
            <person name="Rakitin A.L."/>
            <person name="Beletsky A.V."/>
            <person name="Naumoff D.G."/>
            <person name="Kulichevskaya I.S."/>
            <person name="Mardanov A.V."/>
            <person name="Ravin N.V."/>
            <person name="Dedysh S.N."/>
        </authorList>
    </citation>
    <scope>NUCLEOTIDE SEQUENCE</scope>
    <source>
        <strain evidence="2">SP2T</strain>
    </source>
</reference>
<feature type="region of interest" description="Disordered" evidence="1">
    <location>
        <begin position="284"/>
        <end position="303"/>
    </location>
</feature>
<gene>
    <name evidence="2" type="ORF">KIH39_15655</name>
</gene>
<organism evidence="2 3">
    <name type="scientific">Telmatocola sphagniphila</name>
    <dbReference type="NCBI Taxonomy" id="1123043"/>
    <lineage>
        <taxon>Bacteria</taxon>
        <taxon>Pseudomonadati</taxon>
        <taxon>Planctomycetota</taxon>
        <taxon>Planctomycetia</taxon>
        <taxon>Gemmatales</taxon>
        <taxon>Gemmataceae</taxon>
    </lineage>
</organism>
<accession>A0A8E6B2V9</accession>